<evidence type="ECO:0000313" key="2">
    <source>
        <dbReference type="Proteomes" id="UP000507222"/>
    </source>
</evidence>
<dbReference type="AlphaFoldDB" id="A0A6J5TUJ7"/>
<gene>
    <name evidence="1" type="ORF">CURHAP_LOCUS10588</name>
</gene>
<protein>
    <submittedName>
        <fullName evidence="1">Uncharacterized protein</fullName>
    </submittedName>
</protein>
<reference evidence="1 2" key="1">
    <citation type="submission" date="2020-05" db="EMBL/GenBank/DDBJ databases">
        <authorList>
            <person name="Campoy J."/>
            <person name="Schneeberger K."/>
            <person name="Spophaly S."/>
        </authorList>
    </citation>
    <scope>NUCLEOTIDE SEQUENCE [LARGE SCALE GENOMIC DNA]</scope>
    <source>
        <strain evidence="1">PruArmRojPasFocal</strain>
    </source>
</reference>
<sequence length="70" mass="8038">MAPFSSPPRLPRGLKWRLSLVALNKTPSTAKQIETKLQFADLRRQLVDRTPELTQIVQSRTVRSLNLVRL</sequence>
<dbReference type="Proteomes" id="UP000507222">
    <property type="component" value="Unassembled WGS sequence"/>
</dbReference>
<name>A0A6J5TUJ7_PRUAR</name>
<evidence type="ECO:0000313" key="1">
    <source>
        <dbReference type="EMBL" id="CAB4267736.1"/>
    </source>
</evidence>
<accession>A0A6J5TUJ7</accession>
<proteinExistence type="predicted"/>
<organism evidence="1 2">
    <name type="scientific">Prunus armeniaca</name>
    <name type="common">Apricot</name>
    <name type="synonym">Armeniaca vulgaris</name>
    <dbReference type="NCBI Taxonomy" id="36596"/>
    <lineage>
        <taxon>Eukaryota</taxon>
        <taxon>Viridiplantae</taxon>
        <taxon>Streptophyta</taxon>
        <taxon>Embryophyta</taxon>
        <taxon>Tracheophyta</taxon>
        <taxon>Spermatophyta</taxon>
        <taxon>Magnoliopsida</taxon>
        <taxon>eudicotyledons</taxon>
        <taxon>Gunneridae</taxon>
        <taxon>Pentapetalae</taxon>
        <taxon>rosids</taxon>
        <taxon>fabids</taxon>
        <taxon>Rosales</taxon>
        <taxon>Rosaceae</taxon>
        <taxon>Amygdaloideae</taxon>
        <taxon>Amygdaleae</taxon>
        <taxon>Prunus</taxon>
    </lineage>
</organism>
<dbReference type="EMBL" id="CAEKDK010000001">
    <property type="protein sequence ID" value="CAB4267736.1"/>
    <property type="molecule type" value="Genomic_DNA"/>
</dbReference>